<proteinExistence type="predicted"/>
<dbReference type="Proteomes" id="UP000265520">
    <property type="component" value="Unassembled WGS sequence"/>
</dbReference>
<reference evidence="3 4" key="1">
    <citation type="journal article" date="2018" name="Front. Plant Sci.">
        <title>Red Clover (Trifolium pratense) and Zigzag Clover (T. medium) - A Picture of Genomic Similarities and Differences.</title>
        <authorList>
            <person name="Dluhosova J."/>
            <person name="Istvanek J."/>
            <person name="Nedelnik J."/>
            <person name="Repkova J."/>
        </authorList>
    </citation>
    <scope>NUCLEOTIDE SEQUENCE [LARGE SCALE GENOMIC DNA]</scope>
    <source>
        <strain evidence="4">cv. 10/8</strain>
        <tissue evidence="3">Leaf</tissue>
    </source>
</reference>
<organism evidence="3 4">
    <name type="scientific">Trifolium medium</name>
    <dbReference type="NCBI Taxonomy" id="97028"/>
    <lineage>
        <taxon>Eukaryota</taxon>
        <taxon>Viridiplantae</taxon>
        <taxon>Streptophyta</taxon>
        <taxon>Embryophyta</taxon>
        <taxon>Tracheophyta</taxon>
        <taxon>Spermatophyta</taxon>
        <taxon>Magnoliopsida</taxon>
        <taxon>eudicotyledons</taxon>
        <taxon>Gunneridae</taxon>
        <taxon>Pentapetalae</taxon>
        <taxon>rosids</taxon>
        <taxon>fabids</taxon>
        <taxon>Fabales</taxon>
        <taxon>Fabaceae</taxon>
        <taxon>Papilionoideae</taxon>
        <taxon>50 kb inversion clade</taxon>
        <taxon>NPAAA clade</taxon>
        <taxon>Hologalegina</taxon>
        <taxon>IRL clade</taxon>
        <taxon>Trifolieae</taxon>
        <taxon>Trifolium</taxon>
    </lineage>
</organism>
<comment type="caution">
    <text evidence="3">The sequence shown here is derived from an EMBL/GenBank/DDBJ whole genome shotgun (WGS) entry which is preliminary data.</text>
</comment>
<keyword evidence="1" id="KW-0175">Coiled coil</keyword>
<evidence type="ECO:0000313" key="4">
    <source>
        <dbReference type="Proteomes" id="UP000265520"/>
    </source>
</evidence>
<evidence type="ECO:0000256" key="2">
    <source>
        <dbReference type="SAM" id="MobiDB-lite"/>
    </source>
</evidence>
<accession>A0A392PP75</accession>
<evidence type="ECO:0000256" key="1">
    <source>
        <dbReference type="SAM" id="Coils"/>
    </source>
</evidence>
<feature type="coiled-coil region" evidence="1">
    <location>
        <begin position="14"/>
        <end position="48"/>
    </location>
</feature>
<dbReference type="AlphaFoldDB" id="A0A392PP75"/>
<name>A0A392PP75_9FABA</name>
<protein>
    <submittedName>
        <fullName evidence="3">Uncharacterized protein</fullName>
    </submittedName>
</protein>
<feature type="region of interest" description="Disordered" evidence="2">
    <location>
        <begin position="49"/>
        <end position="74"/>
    </location>
</feature>
<evidence type="ECO:0000313" key="3">
    <source>
        <dbReference type="EMBL" id="MCI13552.1"/>
    </source>
</evidence>
<keyword evidence="4" id="KW-1185">Reference proteome</keyword>
<feature type="non-terminal residue" evidence="3">
    <location>
        <position position="74"/>
    </location>
</feature>
<sequence length="74" mass="8071">MPSRVTKPKMGDRVDALETQMGEMQNTLKALADQMQQQSVVLKELSKQLGKRHTVTSSPASEGSVGNEVQGESR</sequence>
<dbReference type="EMBL" id="LXQA010088653">
    <property type="protein sequence ID" value="MCI13552.1"/>
    <property type="molecule type" value="Genomic_DNA"/>
</dbReference>